<comment type="caution">
    <text evidence="2">The sequence shown here is derived from an EMBL/GenBank/DDBJ whole genome shotgun (WGS) entry which is preliminary data.</text>
</comment>
<dbReference type="Proteomes" id="UP001319104">
    <property type="component" value="Unassembled WGS sequence"/>
</dbReference>
<keyword evidence="1" id="KW-0732">Signal</keyword>
<accession>A0AAP2G2J9</accession>
<evidence type="ECO:0000256" key="1">
    <source>
        <dbReference type="SAM" id="SignalP"/>
    </source>
</evidence>
<dbReference type="AlphaFoldDB" id="A0AAP2G2J9"/>
<feature type="chain" id="PRO_5043004854" description="Outer membrane beta-barrel protein" evidence="1">
    <location>
        <begin position="22"/>
        <end position="227"/>
    </location>
</feature>
<sequence>MKKSLLLALTSLFFWGHTVQAQHIRDHISVGIGPSFLYMDNEGGYKRLDFKLLPVFTIDYNRDISNHWDLRVTSGNQLIGTNGSLSPNSQRSQDWGSLGMPTYFSGSAFFVDFMPVYQFNPNLPDHDINLFNVYAGVGLGGMMVSRIDEIWVAEDLFRTERNTEPIAYIPARFGISSNTLTDWDVAAEWTSFIALSSRVDGVTDQRKRTYQDLMFQFQVKVKRYISR</sequence>
<keyword evidence="3" id="KW-1185">Reference proteome</keyword>
<organism evidence="2 3">
    <name type="scientific">Litoribacter ruber</name>
    <dbReference type="NCBI Taxonomy" id="702568"/>
    <lineage>
        <taxon>Bacteria</taxon>
        <taxon>Pseudomonadati</taxon>
        <taxon>Bacteroidota</taxon>
        <taxon>Cytophagia</taxon>
        <taxon>Cytophagales</taxon>
        <taxon>Cyclobacteriaceae</taxon>
        <taxon>Litoribacter</taxon>
    </lineage>
</organism>
<proteinExistence type="predicted"/>
<evidence type="ECO:0000313" key="3">
    <source>
        <dbReference type="Proteomes" id="UP001319104"/>
    </source>
</evidence>
<dbReference type="EMBL" id="JAHCMY010000022">
    <property type="protein sequence ID" value="MBS9525877.1"/>
    <property type="molecule type" value="Genomic_DNA"/>
</dbReference>
<evidence type="ECO:0008006" key="4">
    <source>
        <dbReference type="Google" id="ProtNLM"/>
    </source>
</evidence>
<reference evidence="2 3" key="1">
    <citation type="submission" date="2021-05" db="EMBL/GenBank/DDBJ databases">
        <authorList>
            <person name="Zhang Z.D."/>
            <person name="Osman G."/>
        </authorList>
    </citation>
    <scope>NUCLEOTIDE SEQUENCE [LARGE SCALE GENOMIC DNA]</scope>
    <source>
        <strain evidence="2 3">KCTC 32217</strain>
    </source>
</reference>
<feature type="signal peptide" evidence="1">
    <location>
        <begin position="1"/>
        <end position="21"/>
    </location>
</feature>
<protein>
    <recommendedName>
        <fullName evidence="4">Outer membrane beta-barrel protein</fullName>
    </recommendedName>
</protein>
<dbReference type="RefSeq" id="WP_213946737.1">
    <property type="nucleotide sequence ID" value="NZ_JAHCMY010000022.1"/>
</dbReference>
<evidence type="ECO:0000313" key="2">
    <source>
        <dbReference type="EMBL" id="MBS9525877.1"/>
    </source>
</evidence>
<name>A0AAP2G2J9_9BACT</name>
<gene>
    <name evidence="2" type="ORF">KI659_17790</name>
</gene>